<protein>
    <submittedName>
        <fullName evidence="1">Uncharacterized protein</fullName>
    </submittedName>
</protein>
<reference evidence="1 2" key="1">
    <citation type="submission" date="2024-04" db="EMBL/GenBank/DDBJ databases">
        <authorList>
            <person name="Fracassetti M."/>
        </authorList>
    </citation>
    <scope>NUCLEOTIDE SEQUENCE [LARGE SCALE GENOMIC DNA]</scope>
</reference>
<accession>A0AAV2CS92</accession>
<sequence>MDILRFQFASPGNSFMCLKSLVVQKGRLIEAMFLWELIPGFKGLEELTLEDCSIVGDRIYGTPDGRIQPCPGGRLNIVTRTLMHLRLTRCRKNS</sequence>
<evidence type="ECO:0000313" key="2">
    <source>
        <dbReference type="Proteomes" id="UP001497516"/>
    </source>
</evidence>
<dbReference type="Proteomes" id="UP001497516">
    <property type="component" value="Chromosome 10"/>
</dbReference>
<keyword evidence="2" id="KW-1185">Reference proteome</keyword>
<dbReference type="EMBL" id="OZ034814">
    <property type="protein sequence ID" value="CAL1359006.1"/>
    <property type="molecule type" value="Genomic_DNA"/>
</dbReference>
<name>A0AAV2CS92_9ROSI</name>
<proteinExistence type="predicted"/>
<dbReference type="AlphaFoldDB" id="A0AAV2CS92"/>
<organism evidence="1 2">
    <name type="scientific">Linum trigynum</name>
    <dbReference type="NCBI Taxonomy" id="586398"/>
    <lineage>
        <taxon>Eukaryota</taxon>
        <taxon>Viridiplantae</taxon>
        <taxon>Streptophyta</taxon>
        <taxon>Embryophyta</taxon>
        <taxon>Tracheophyta</taxon>
        <taxon>Spermatophyta</taxon>
        <taxon>Magnoliopsida</taxon>
        <taxon>eudicotyledons</taxon>
        <taxon>Gunneridae</taxon>
        <taxon>Pentapetalae</taxon>
        <taxon>rosids</taxon>
        <taxon>fabids</taxon>
        <taxon>Malpighiales</taxon>
        <taxon>Linaceae</taxon>
        <taxon>Linum</taxon>
    </lineage>
</organism>
<gene>
    <name evidence="1" type="ORF">LTRI10_LOCUS6525</name>
</gene>
<evidence type="ECO:0000313" key="1">
    <source>
        <dbReference type="EMBL" id="CAL1359006.1"/>
    </source>
</evidence>